<organism evidence="2 3">
    <name type="scientific">Elysia marginata</name>
    <dbReference type="NCBI Taxonomy" id="1093978"/>
    <lineage>
        <taxon>Eukaryota</taxon>
        <taxon>Metazoa</taxon>
        <taxon>Spiralia</taxon>
        <taxon>Lophotrochozoa</taxon>
        <taxon>Mollusca</taxon>
        <taxon>Gastropoda</taxon>
        <taxon>Heterobranchia</taxon>
        <taxon>Euthyneura</taxon>
        <taxon>Panpulmonata</taxon>
        <taxon>Sacoglossa</taxon>
        <taxon>Placobranchoidea</taxon>
        <taxon>Plakobranchidae</taxon>
        <taxon>Elysia</taxon>
    </lineage>
</organism>
<dbReference type="AlphaFoldDB" id="A0AAV4G4U3"/>
<evidence type="ECO:0000313" key="3">
    <source>
        <dbReference type="Proteomes" id="UP000762676"/>
    </source>
</evidence>
<accession>A0AAV4G4U3</accession>
<sequence length="161" mass="18022">MGFSTCNFQPPFPTIKWIFREDSTHCEELLEESQIIEEKSTDYTAVASHDTCLQHPTVACGTSSQRKGSKPDSTYIIRHQVSVQDTGTGLWSPATIVKHSGEPMSYEYIIKTPDGTTFRRNRLHRKDSTIPRPADHPPQAHDDDTRDDRGGKCASTSTLCP</sequence>
<evidence type="ECO:0000256" key="1">
    <source>
        <dbReference type="SAM" id="MobiDB-lite"/>
    </source>
</evidence>
<gene>
    <name evidence="2" type="ORF">ElyMa_000576700</name>
</gene>
<dbReference type="EMBL" id="BMAT01001126">
    <property type="protein sequence ID" value="GFR80246.1"/>
    <property type="molecule type" value="Genomic_DNA"/>
</dbReference>
<protein>
    <submittedName>
        <fullName evidence="2">Uncharacterized protein</fullName>
    </submittedName>
</protein>
<proteinExistence type="predicted"/>
<feature type="compositionally biased region" description="Basic and acidic residues" evidence="1">
    <location>
        <begin position="126"/>
        <end position="151"/>
    </location>
</feature>
<name>A0AAV4G4U3_9GAST</name>
<evidence type="ECO:0000313" key="2">
    <source>
        <dbReference type="EMBL" id="GFR80246.1"/>
    </source>
</evidence>
<feature type="region of interest" description="Disordered" evidence="1">
    <location>
        <begin position="117"/>
        <end position="161"/>
    </location>
</feature>
<keyword evidence="3" id="KW-1185">Reference proteome</keyword>
<reference evidence="2 3" key="1">
    <citation type="journal article" date="2021" name="Elife">
        <title>Chloroplast acquisition without the gene transfer in kleptoplastic sea slugs, Plakobranchus ocellatus.</title>
        <authorList>
            <person name="Maeda T."/>
            <person name="Takahashi S."/>
            <person name="Yoshida T."/>
            <person name="Shimamura S."/>
            <person name="Takaki Y."/>
            <person name="Nagai Y."/>
            <person name="Toyoda A."/>
            <person name="Suzuki Y."/>
            <person name="Arimoto A."/>
            <person name="Ishii H."/>
            <person name="Satoh N."/>
            <person name="Nishiyama T."/>
            <person name="Hasebe M."/>
            <person name="Maruyama T."/>
            <person name="Minagawa J."/>
            <person name="Obokata J."/>
            <person name="Shigenobu S."/>
        </authorList>
    </citation>
    <scope>NUCLEOTIDE SEQUENCE [LARGE SCALE GENOMIC DNA]</scope>
</reference>
<dbReference type="Proteomes" id="UP000762676">
    <property type="component" value="Unassembled WGS sequence"/>
</dbReference>
<comment type="caution">
    <text evidence="2">The sequence shown here is derived from an EMBL/GenBank/DDBJ whole genome shotgun (WGS) entry which is preliminary data.</text>
</comment>